<dbReference type="GO" id="GO:0003677">
    <property type="term" value="F:DNA binding"/>
    <property type="evidence" value="ECO:0007669"/>
    <property type="project" value="InterPro"/>
</dbReference>
<keyword evidence="2" id="KW-0808">Transferase</keyword>
<proteinExistence type="predicted"/>
<dbReference type="InterPro" id="IPR052933">
    <property type="entry name" value="DNA_Protect_Modify"/>
</dbReference>
<dbReference type="AlphaFoldDB" id="A0A7H1MK94"/>
<dbReference type="OMA" id="HSFAHHL"/>
<dbReference type="PANTHER" id="PTHR41313">
    <property type="entry name" value="ADENINE-SPECIFIC METHYLTRANSFERASE"/>
    <property type="match status" value="1"/>
</dbReference>
<sequence length="333" mass="37385">MFEKIEQAVNVLQLTRNEISDEMDISSIEALIEVFSMIVEHDHEDLNMLDQEMVTAWENNVNSLSLEKMNVTDRRQILQLVLVGTLMEDQLQANYQITPDAIGMWVAYFVDQFNNIENKSNLSILDLGVGSGNLSATIQQVVENGDQVKITGIDNDDTMLTLASGMNSILGYDWNLQLADAVDFNFTNKFNIVVGDLPVGMYPKQVEDGYNVKTKQDNDLTYVHHLLIEKALNTLVPGGTALLLVPENILETEQGPDLLRLFADDTVLLQAIIKFPQKLFKQGAVGKELMILQRRDESHTQAEPVLLAQIPEIGDSSSNKQFIGDFLDWKTKI</sequence>
<feature type="domain" description="DNA methylase adenine-specific" evidence="1">
    <location>
        <begin position="110"/>
        <end position="317"/>
    </location>
</feature>
<dbReference type="RefSeq" id="WP_006845527.1">
    <property type="nucleotide sequence ID" value="NZ_CP026847.1"/>
</dbReference>
<dbReference type="InterPro" id="IPR029063">
    <property type="entry name" value="SAM-dependent_MTases_sf"/>
</dbReference>
<evidence type="ECO:0000313" key="2">
    <source>
        <dbReference type="EMBL" id="QNT63880.1"/>
    </source>
</evidence>
<keyword evidence="3" id="KW-1185">Reference proteome</keyword>
<dbReference type="SUPFAM" id="SSF53335">
    <property type="entry name" value="S-adenosyl-L-methionine-dependent methyltransferases"/>
    <property type="match status" value="1"/>
</dbReference>
<dbReference type="Proteomes" id="UP000516446">
    <property type="component" value="Chromosome"/>
</dbReference>
<dbReference type="PANTHER" id="PTHR41313:SF1">
    <property type="entry name" value="DNA METHYLASE ADENINE-SPECIFIC DOMAIN-CONTAINING PROTEIN"/>
    <property type="match status" value="1"/>
</dbReference>
<dbReference type="Pfam" id="PF02384">
    <property type="entry name" value="N6_Mtase"/>
    <property type="match status" value="1"/>
</dbReference>
<dbReference type="GO" id="GO:0032259">
    <property type="term" value="P:methylation"/>
    <property type="evidence" value="ECO:0007669"/>
    <property type="project" value="UniProtKB-KW"/>
</dbReference>
<protein>
    <submittedName>
        <fullName evidence="2">Class I SAM-dependent methyltransferase</fullName>
    </submittedName>
</protein>
<keyword evidence="2" id="KW-0489">Methyltransferase</keyword>
<dbReference type="InterPro" id="IPR003356">
    <property type="entry name" value="DNA_methylase_A-5"/>
</dbReference>
<dbReference type="Gene3D" id="1.10.150.470">
    <property type="match status" value="1"/>
</dbReference>
<dbReference type="Gene3D" id="3.40.50.150">
    <property type="entry name" value="Vaccinia Virus protein VP39"/>
    <property type="match status" value="1"/>
</dbReference>
<dbReference type="EMBL" id="CP043431">
    <property type="protein sequence ID" value="QNT63880.1"/>
    <property type="molecule type" value="Genomic_DNA"/>
</dbReference>
<accession>A0A7H1MK94</accession>
<dbReference type="GO" id="GO:0008170">
    <property type="term" value="F:N-methyltransferase activity"/>
    <property type="evidence" value="ECO:0007669"/>
    <property type="project" value="InterPro"/>
</dbReference>
<gene>
    <name evidence="2" type="ORF">FY536_00700</name>
</gene>
<reference evidence="2 3" key="1">
    <citation type="submission" date="2019-08" db="EMBL/GenBank/DDBJ databases">
        <authorList>
            <person name="Chang H.C."/>
            <person name="Mun S.Y."/>
        </authorList>
    </citation>
    <scope>NUCLEOTIDE SEQUENCE [LARGE SCALE GENOMIC DNA]</scope>
    <source>
        <strain evidence="2 3">SK</strain>
    </source>
</reference>
<name>A0A7H1MK94_9LACO</name>
<evidence type="ECO:0000313" key="3">
    <source>
        <dbReference type="Proteomes" id="UP000516446"/>
    </source>
</evidence>
<dbReference type="CDD" id="cd02440">
    <property type="entry name" value="AdoMet_MTases"/>
    <property type="match status" value="1"/>
</dbReference>
<evidence type="ECO:0000259" key="1">
    <source>
        <dbReference type="Pfam" id="PF02384"/>
    </source>
</evidence>
<organism evidence="2 3">
    <name type="scientific">Weissella koreensis</name>
    <dbReference type="NCBI Taxonomy" id="165096"/>
    <lineage>
        <taxon>Bacteria</taxon>
        <taxon>Bacillati</taxon>
        <taxon>Bacillota</taxon>
        <taxon>Bacilli</taxon>
        <taxon>Lactobacillales</taxon>
        <taxon>Lactobacillaceae</taxon>
        <taxon>Weissella</taxon>
    </lineage>
</organism>